<gene>
    <name evidence="1" type="ORF">SDC9_168296</name>
</gene>
<dbReference type="AlphaFoldDB" id="A0A645G241"/>
<organism evidence="1">
    <name type="scientific">bioreactor metagenome</name>
    <dbReference type="NCBI Taxonomy" id="1076179"/>
    <lineage>
        <taxon>unclassified sequences</taxon>
        <taxon>metagenomes</taxon>
        <taxon>ecological metagenomes</taxon>
    </lineage>
</organism>
<evidence type="ECO:0000313" key="1">
    <source>
        <dbReference type="EMBL" id="MPN20917.1"/>
    </source>
</evidence>
<sequence>MQRMVETLPYLRLQNKEVFRAVRFEDKAVYWDPPDGKPEIFPLRITVDSILFTLR</sequence>
<protein>
    <submittedName>
        <fullName evidence="1">Uncharacterized protein</fullName>
    </submittedName>
</protein>
<dbReference type="EMBL" id="VSSQ01068777">
    <property type="protein sequence ID" value="MPN20917.1"/>
    <property type="molecule type" value="Genomic_DNA"/>
</dbReference>
<name>A0A645G241_9ZZZZ</name>
<accession>A0A645G241</accession>
<reference evidence="1" key="1">
    <citation type="submission" date="2019-08" db="EMBL/GenBank/DDBJ databases">
        <authorList>
            <person name="Kucharzyk K."/>
            <person name="Murdoch R.W."/>
            <person name="Higgins S."/>
            <person name="Loffler F."/>
        </authorList>
    </citation>
    <scope>NUCLEOTIDE SEQUENCE</scope>
</reference>
<comment type="caution">
    <text evidence="1">The sequence shown here is derived from an EMBL/GenBank/DDBJ whole genome shotgun (WGS) entry which is preliminary data.</text>
</comment>
<proteinExistence type="predicted"/>